<dbReference type="PANTHER" id="PTHR36617">
    <property type="entry name" value="PROTEIN, PUTATIVE-RELATED"/>
    <property type="match status" value="1"/>
</dbReference>
<dbReference type="PANTHER" id="PTHR36617:SF5">
    <property type="entry name" value="OS05G0421675 PROTEIN"/>
    <property type="match status" value="1"/>
</dbReference>
<gene>
    <name evidence="2" type="ORF">Ddye_014080</name>
</gene>
<sequence>MCCSLRRCYVFGICFVFAKLKFTKDIIKNCVSRKNVHPSVEVYGKRLEELDNRASRVGWSQSLRAERVSILSDLWKDIRKDEQKWRQKSRVKWLKEGDRNSKIVYLLAYGRRISNFIGNIIVNETRISDPSSVKEEVRDFFKSHYQSVNWKRPNIFGLNPKTLSESKKDHLEKSFMDEEVWEVVSSCDGLISGNPQGDDTVQLKLACPRVFALAIKKKGVIQEFGFWQGSKWVWNIALHRPLFDWEKIQWSLFLRNLENFKIRRSIPDTLAWAFCPDGKFTMGSFRLCIKTPSHSSSVDYKAIWHGICPSKIEIFIWQTLSGRVMVGQVVQNFGLLIASSWLCPLCNQEKESIDHLFLFFPWS</sequence>
<name>A0AAD9X7J4_9ROSI</name>
<dbReference type="Pfam" id="PF13966">
    <property type="entry name" value="zf-RVT"/>
    <property type="match status" value="1"/>
</dbReference>
<accession>A0AAD9X7J4</accession>
<dbReference type="InterPro" id="IPR026960">
    <property type="entry name" value="RVT-Znf"/>
</dbReference>
<reference evidence="2" key="1">
    <citation type="journal article" date="2023" name="Plant J.">
        <title>Genome sequences and population genomics provide insights into the demographic history, inbreeding, and mutation load of two 'living fossil' tree species of Dipteronia.</title>
        <authorList>
            <person name="Feng Y."/>
            <person name="Comes H.P."/>
            <person name="Chen J."/>
            <person name="Zhu S."/>
            <person name="Lu R."/>
            <person name="Zhang X."/>
            <person name="Li P."/>
            <person name="Qiu J."/>
            <person name="Olsen K.M."/>
            <person name="Qiu Y."/>
        </authorList>
    </citation>
    <scope>NUCLEOTIDE SEQUENCE</scope>
    <source>
        <strain evidence="2">KIB01</strain>
    </source>
</reference>
<feature type="domain" description="Reverse transcriptase zinc-binding" evidence="1">
    <location>
        <begin position="297"/>
        <end position="359"/>
    </location>
</feature>
<evidence type="ECO:0000259" key="1">
    <source>
        <dbReference type="Pfam" id="PF13966"/>
    </source>
</evidence>
<organism evidence="2 3">
    <name type="scientific">Dipteronia dyeriana</name>
    <dbReference type="NCBI Taxonomy" id="168575"/>
    <lineage>
        <taxon>Eukaryota</taxon>
        <taxon>Viridiplantae</taxon>
        <taxon>Streptophyta</taxon>
        <taxon>Embryophyta</taxon>
        <taxon>Tracheophyta</taxon>
        <taxon>Spermatophyta</taxon>
        <taxon>Magnoliopsida</taxon>
        <taxon>eudicotyledons</taxon>
        <taxon>Gunneridae</taxon>
        <taxon>Pentapetalae</taxon>
        <taxon>rosids</taxon>
        <taxon>malvids</taxon>
        <taxon>Sapindales</taxon>
        <taxon>Sapindaceae</taxon>
        <taxon>Hippocastanoideae</taxon>
        <taxon>Acereae</taxon>
        <taxon>Dipteronia</taxon>
    </lineage>
</organism>
<evidence type="ECO:0000313" key="3">
    <source>
        <dbReference type="Proteomes" id="UP001280121"/>
    </source>
</evidence>
<dbReference type="EMBL" id="JANJYI010000004">
    <property type="protein sequence ID" value="KAK2654224.1"/>
    <property type="molecule type" value="Genomic_DNA"/>
</dbReference>
<evidence type="ECO:0000313" key="2">
    <source>
        <dbReference type="EMBL" id="KAK2654224.1"/>
    </source>
</evidence>
<keyword evidence="3" id="KW-1185">Reference proteome</keyword>
<comment type="caution">
    <text evidence="2">The sequence shown here is derived from an EMBL/GenBank/DDBJ whole genome shotgun (WGS) entry which is preliminary data.</text>
</comment>
<protein>
    <recommendedName>
        <fullName evidence="1">Reverse transcriptase zinc-binding domain-containing protein</fullName>
    </recommendedName>
</protein>
<dbReference type="AlphaFoldDB" id="A0AAD9X7J4"/>
<proteinExistence type="predicted"/>
<dbReference type="Proteomes" id="UP001280121">
    <property type="component" value="Unassembled WGS sequence"/>
</dbReference>